<protein>
    <submittedName>
        <fullName evidence="2">Uncharacterized protein</fullName>
    </submittedName>
</protein>
<keyword evidence="1" id="KW-1133">Transmembrane helix</keyword>
<dbReference type="AlphaFoldDB" id="A0A3N4KAL7"/>
<keyword evidence="3" id="KW-1185">Reference proteome</keyword>
<proteinExistence type="predicted"/>
<organism evidence="2 3">
    <name type="scientific">Morchella conica CCBAS932</name>
    <dbReference type="NCBI Taxonomy" id="1392247"/>
    <lineage>
        <taxon>Eukaryota</taxon>
        <taxon>Fungi</taxon>
        <taxon>Dikarya</taxon>
        <taxon>Ascomycota</taxon>
        <taxon>Pezizomycotina</taxon>
        <taxon>Pezizomycetes</taxon>
        <taxon>Pezizales</taxon>
        <taxon>Morchellaceae</taxon>
        <taxon>Morchella</taxon>
    </lineage>
</organism>
<evidence type="ECO:0000313" key="2">
    <source>
        <dbReference type="EMBL" id="RPB07550.1"/>
    </source>
</evidence>
<evidence type="ECO:0000313" key="3">
    <source>
        <dbReference type="Proteomes" id="UP000277580"/>
    </source>
</evidence>
<sequence length="66" mass="7903">MGTRQDETTFRVVLSRLSRLREKRRNIGNITVFFLLIVILWKNYLPRKTIIPPKPAQRVQNLLKRV</sequence>
<name>A0A3N4KAL7_9PEZI</name>
<reference evidence="2 3" key="1">
    <citation type="journal article" date="2018" name="Nat. Ecol. Evol.">
        <title>Pezizomycetes genomes reveal the molecular basis of ectomycorrhizal truffle lifestyle.</title>
        <authorList>
            <person name="Murat C."/>
            <person name="Payen T."/>
            <person name="Noel B."/>
            <person name="Kuo A."/>
            <person name="Morin E."/>
            <person name="Chen J."/>
            <person name="Kohler A."/>
            <person name="Krizsan K."/>
            <person name="Balestrini R."/>
            <person name="Da Silva C."/>
            <person name="Montanini B."/>
            <person name="Hainaut M."/>
            <person name="Levati E."/>
            <person name="Barry K.W."/>
            <person name="Belfiori B."/>
            <person name="Cichocki N."/>
            <person name="Clum A."/>
            <person name="Dockter R.B."/>
            <person name="Fauchery L."/>
            <person name="Guy J."/>
            <person name="Iotti M."/>
            <person name="Le Tacon F."/>
            <person name="Lindquist E.A."/>
            <person name="Lipzen A."/>
            <person name="Malagnac F."/>
            <person name="Mello A."/>
            <person name="Molinier V."/>
            <person name="Miyauchi S."/>
            <person name="Poulain J."/>
            <person name="Riccioni C."/>
            <person name="Rubini A."/>
            <person name="Sitrit Y."/>
            <person name="Splivallo R."/>
            <person name="Traeger S."/>
            <person name="Wang M."/>
            <person name="Zifcakova L."/>
            <person name="Wipf D."/>
            <person name="Zambonelli A."/>
            <person name="Paolocci F."/>
            <person name="Nowrousian M."/>
            <person name="Ottonello S."/>
            <person name="Baldrian P."/>
            <person name="Spatafora J.W."/>
            <person name="Henrissat B."/>
            <person name="Nagy L.G."/>
            <person name="Aury J.M."/>
            <person name="Wincker P."/>
            <person name="Grigoriev I.V."/>
            <person name="Bonfante P."/>
            <person name="Martin F.M."/>
        </authorList>
    </citation>
    <scope>NUCLEOTIDE SEQUENCE [LARGE SCALE GENOMIC DNA]</scope>
    <source>
        <strain evidence="2 3">CCBAS932</strain>
    </source>
</reference>
<accession>A0A3N4KAL7</accession>
<dbReference type="InParanoid" id="A0A3N4KAL7"/>
<dbReference type="Proteomes" id="UP000277580">
    <property type="component" value="Unassembled WGS sequence"/>
</dbReference>
<feature type="transmembrane region" description="Helical" evidence="1">
    <location>
        <begin position="26"/>
        <end position="44"/>
    </location>
</feature>
<dbReference type="EMBL" id="ML119180">
    <property type="protein sequence ID" value="RPB07550.1"/>
    <property type="molecule type" value="Genomic_DNA"/>
</dbReference>
<evidence type="ECO:0000256" key="1">
    <source>
        <dbReference type="SAM" id="Phobius"/>
    </source>
</evidence>
<keyword evidence="1" id="KW-0472">Membrane</keyword>
<gene>
    <name evidence="2" type="ORF">P167DRAFT_399887</name>
</gene>
<keyword evidence="1" id="KW-0812">Transmembrane</keyword>